<evidence type="ECO:0000256" key="10">
    <source>
        <dbReference type="ARBA" id="ARBA00023270"/>
    </source>
</evidence>
<protein>
    <recommendedName>
        <fullName evidence="4 12">4-hydroxy-tetrahydrodipicolinate synthase</fullName>
        <shortName evidence="12">HTPA synthase</shortName>
        <ecNumber evidence="4 12">4.3.3.7</ecNumber>
    </recommendedName>
</protein>
<gene>
    <name evidence="12 16" type="primary">dapA</name>
    <name evidence="16" type="ORF">DEO23_07500</name>
</gene>
<evidence type="ECO:0000256" key="11">
    <source>
        <dbReference type="ARBA" id="ARBA00047836"/>
    </source>
</evidence>
<dbReference type="GO" id="GO:0005829">
    <property type="term" value="C:cytosol"/>
    <property type="evidence" value="ECO:0007669"/>
    <property type="project" value="TreeGrafter"/>
</dbReference>
<comment type="subunit">
    <text evidence="12">Homotetramer; dimer of dimers.</text>
</comment>
<dbReference type="InterPro" id="IPR005263">
    <property type="entry name" value="DapA"/>
</dbReference>
<evidence type="ECO:0000256" key="7">
    <source>
        <dbReference type="ARBA" id="ARBA00022915"/>
    </source>
</evidence>
<feature type="active site" description="Proton donor/acceptor" evidence="12 14">
    <location>
        <position position="144"/>
    </location>
</feature>
<dbReference type="GO" id="GO:0008840">
    <property type="term" value="F:4-hydroxy-tetrahydrodipicolinate synthase activity"/>
    <property type="evidence" value="ECO:0007669"/>
    <property type="project" value="UniProtKB-UniRule"/>
</dbReference>
<keyword evidence="7 12" id="KW-0220">Diaminopimelate biosynthesis</keyword>
<feature type="site" description="Part of a proton relay during catalysis" evidence="12">
    <location>
        <position position="118"/>
    </location>
</feature>
<dbReference type="NCBIfam" id="TIGR00674">
    <property type="entry name" value="dapA"/>
    <property type="match status" value="1"/>
</dbReference>
<comment type="caution">
    <text evidence="16">The sequence shown here is derived from an EMBL/GenBank/DDBJ whole genome shotgun (WGS) entry which is preliminary data.</text>
</comment>
<comment type="function">
    <text evidence="1 12">Catalyzes the condensation of (S)-aspartate-beta-semialdehyde [(S)-ASA] and pyruvate to 4-hydroxy-tetrahydrodipicolinate (HTPA).</text>
</comment>
<dbReference type="InterPro" id="IPR013785">
    <property type="entry name" value="Aldolase_TIM"/>
</dbReference>
<proteinExistence type="inferred from homology"/>
<reference evidence="16 17" key="1">
    <citation type="submission" date="2018-05" db="EMBL/GenBank/DDBJ databases">
        <title>Brachybacterium sp. M1HQ-2T, whole genome shotgun sequence.</title>
        <authorList>
            <person name="Tuo L."/>
        </authorList>
    </citation>
    <scope>NUCLEOTIDE SEQUENCE [LARGE SCALE GENOMIC DNA]</scope>
    <source>
        <strain evidence="16 17">M1HQ-2</strain>
    </source>
</reference>
<keyword evidence="17" id="KW-1185">Reference proteome</keyword>
<name>A0A2U2RLK2_9MICO</name>
<dbReference type="GO" id="GO:0009089">
    <property type="term" value="P:lysine biosynthetic process via diaminopimelate"/>
    <property type="evidence" value="ECO:0007669"/>
    <property type="project" value="UniProtKB-UniRule"/>
</dbReference>
<evidence type="ECO:0000256" key="3">
    <source>
        <dbReference type="ARBA" id="ARBA00007592"/>
    </source>
</evidence>
<dbReference type="RefSeq" id="WP_109275352.1">
    <property type="nucleotide sequence ID" value="NZ_QFKX01000002.1"/>
</dbReference>
<dbReference type="PANTHER" id="PTHR12128:SF66">
    <property type="entry name" value="4-HYDROXY-2-OXOGLUTARATE ALDOLASE, MITOCHONDRIAL"/>
    <property type="match status" value="1"/>
</dbReference>
<dbReference type="InterPro" id="IPR002220">
    <property type="entry name" value="DapA-like"/>
</dbReference>
<comment type="subcellular location">
    <subcellularLocation>
        <location evidence="12">Cytoplasm</location>
    </subcellularLocation>
</comment>
<evidence type="ECO:0000256" key="1">
    <source>
        <dbReference type="ARBA" id="ARBA00003294"/>
    </source>
</evidence>
<sequence>MTVPITDAARPFGTVGTAMVTPFSADGERLDLDAAQAVAAHLVAHGNDTLVVNGTTGESPTTTDEEKLALVKAVREAVGSDVTLLAGVGSNDTRHSIELARAHGDLDLQGLLVVTPYYSRPSQEGIIAHTEQVADATDLPVLLYDIPSRSGVPLAHETLLRLAQNERILAVKDAKGDLQQAALITAQSDLVYYSGEDALNLAWLALGAAGIVSVVGHVAGDLEAQMAAAVNDGDLPAAQQINRRLAPVVQAIMSRMPGVVAAKTALVLQGVLPHAAVRGPLVPASAPQIAELTEALGGLEGIPPLV</sequence>
<evidence type="ECO:0000256" key="13">
    <source>
        <dbReference type="PIRNR" id="PIRNR001365"/>
    </source>
</evidence>
<evidence type="ECO:0000256" key="4">
    <source>
        <dbReference type="ARBA" id="ARBA00012086"/>
    </source>
</evidence>
<evidence type="ECO:0000256" key="6">
    <source>
        <dbReference type="ARBA" id="ARBA00022605"/>
    </source>
</evidence>
<comment type="pathway">
    <text evidence="2 12">Amino-acid biosynthesis; L-lysine biosynthesis via DAP pathway; (S)-tetrahydrodipicolinate from L-aspartate: step 3/4.</text>
</comment>
<dbReference type="PROSITE" id="PS00666">
    <property type="entry name" value="DHDPS_2"/>
    <property type="match status" value="1"/>
</dbReference>
<evidence type="ECO:0000256" key="15">
    <source>
        <dbReference type="PIRSR" id="PIRSR001365-2"/>
    </source>
</evidence>
<dbReference type="PANTHER" id="PTHR12128">
    <property type="entry name" value="DIHYDRODIPICOLINATE SYNTHASE"/>
    <property type="match status" value="1"/>
</dbReference>
<dbReference type="AlphaFoldDB" id="A0A2U2RLK2"/>
<keyword evidence="9 12" id="KW-0456">Lyase</keyword>
<dbReference type="Gene3D" id="3.20.20.70">
    <property type="entry name" value="Aldolase class I"/>
    <property type="match status" value="1"/>
</dbReference>
<dbReference type="Proteomes" id="UP000245590">
    <property type="component" value="Unassembled WGS sequence"/>
</dbReference>
<dbReference type="CDD" id="cd00950">
    <property type="entry name" value="DHDPS"/>
    <property type="match status" value="1"/>
</dbReference>
<dbReference type="EMBL" id="QFKX01000002">
    <property type="protein sequence ID" value="PWH06757.1"/>
    <property type="molecule type" value="Genomic_DNA"/>
</dbReference>
<dbReference type="OrthoDB" id="9782828at2"/>
<evidence type="ECO:0000256" key="9">
    <source>
        <dbReference type="ARBA" id="ARBA00023239"/>
    </source>
</evidence>
<dbReference type="SUPFAM" id="SSF51569">
    <property type="entry name" value="Aldolase"/>
    <property type="match status" value="1"/>
</dbReference>
<dbReference type="GO" id="GO:0019877">
    <property type="term" value="P:diaminopimelate biosynthetic process"/>
    <property type="evidence" value="ECO:0007669"/>
    <property type="project" value="UniProtKB-UniRule"/>
</dbReference>
<dbReference type="PRINTS" id="PR00146">
    <property type="entry name" value="DHPICSNTHASE"/>
</dbReference>
<comment type="similarity">
    <text evidence="3 12 13">Belongs to the DapA family.</text>
</comment>
<comment type="caution">
    <text evidence="12">Was originally thought to be a dihydrodipicolinate synthase (DHDPS), catalyzing the condensation of (S)-aspartate-beta-semialdehyde [(S)-ASA] and pyruvate to dihydrodipicolinate (DHDP). However, it was shown in E.coli that the product of the enzymatic reaction is not dihydrodipicolinate but in fact (4S)-4-hydroxy-2,3,4,5-tetrahydro-(2S)-dipicolinic acid (HTPA), and that the consecutive dehydration reaction leading to DHDP is not spontaneous but catalyzed by DapB.</text>
</comment>
<dbReference type="InterPro" id="IPR020625">
    <property type="entry name" value="Schiff_base-form_aldolases_AS"/>
</dbReference>
<accession>A0A2U2RLK2</accession>
<evidence type="ECO:0000313" key="16">
    <source>
        <dbReference type="EMBL" id="PWH06757.1"/>
    </source>
</evidence>
<feature type="binding site" evidence="12 15">
    <location>
        <position position="56"/>
    </location>
    <ligand>
        <name>pyruvate</name>
        <dbReference type="ChEBI" id="CHEBI:15361"/>
    </ligand>
</feature>
<keyword evidence="8 12" id="KW-0457">Lysine biosynthesis</keyword>
<evidence type="ECO:0000256" key="12">
    <source>
        <dbReference type="HAMAP-Rule" id="MF_00418"/>
    </source>
</evidence>
<keyword evidence="5 12" id="KW-0963">Cytoplasm</keyword>
<dbReference type="HAMAP" id="MF_00418">
    <property type="entry name" value="DapA"/>
    <property type="match status" value="1"/>
</dbReference>
<dbReference type="EC" id="4.3.3.7" evidence="4 12"/>
<evidence type="ECO:0000256" key="8">
    <source>
        <dbReference type="ARBA" id="ARBA00023154"/>
    </source>
</evidence>
<feature type="active site" description="Schiff-base intermediate with substrate" evidence="12 14">
    <location>
        <position position="172"/>
    </location>
</feature>
<dbReference type="Pfam" id="PF00701">
    <property type="entry name" value="DHDPS"/>
    <property type="match status" value="1"/>
</dbReference>
<organism evidence="16 17">
    <name type="scientific">Brachybacterium endophyticum</name>
    <dbReference type="NCBI Taxonomy" id="2182385"/>
    <lineage>
        <taxon>Bacteria</taxon>
        <taxon>Bacillati</taxon>
        <taxon>Actinomycetota</taxon>
        <taxon>Actinomycetes</taxon>
        <taxon>Micrococcales</taxon>
        <taxon>Dermabacteraceae</taxon>
        <taxon>Brachybacterium</taxon>
    </lineage>
</organism>
<feature type="site" description="Part of a proton relay during catalysis" evidence="12">
    <location>
        <position position="55"/>
    </location>
</feature>
<dbReference type="SMART" id="SM01130">
    <property type="entry name" value="DHDPS"/>
    <property type="match status" value="1"/>
</dbReference>
<dbReference type="UniPathway" id="UPA00034">
    <property type="reaction ID" value="UER00017"/>
</dbReference>
<evidence type="ECO:0000256" key="5">
    <source>
        <dbReference type="ARBA" id="ARBA00022490"/>
    </source>
</evidence>
<evidence type="ECO:0000313" key="17">
    <source>
        <dbReference type="Proteomes" id="UP000245590"/>
    </source>
</evidence>
<dbReference type="PIRSF" id="PIRSF001365">
    <property type="entry name" value="DHDPS"/>
    <property type="match status" value="1"/>
</dbReference>
<keyword evidence="6 12" id="KW-0028">Amino-acid biosynthesis</keyword>
<comment type="catalytic activity">
    <reaction evidence="11 12">
        <text>L-aspartate 4-semialdehyde + pyruvate = (2S,4S)-4-hydroxy-2,3,4,5-tetrahydrodipicolinate + H2O + H(+)</text>
        <dbReference type="Rhea" id="RHEA:34171"/>
        <dbReference type="ChEBI" id="CHEBI:15361"/>
        <dbReference type="ChEBI" id="CHEBI:15377"/>
        <dbReference type="ChEBI" id="CHEBI:15378"/>
        <dbReference type="ChEBI" id="CHEBI:67139"/>
        <dbReference type="ChEBI" id="CHEBI:537519"/>
        <dbReference type="EC" id="4.3.3.7"/>
    </reaction>
</comment>
<keyword evidence="10 12" id="KW-0704">Schiff base</keyword>
<evidence type="ECO:0000256" key="14">
    <source>
        <dbReference type="PIRSR" id="PIRSR001365-1"/>
    </source>
</evidence>
<evidence type="ECO:0000256" key="2">
    <source>
        <dbReference type="ARBA" id="ARBA00005120"/>
    </source>
</evidence>
<feature type="binding site" evidence="12 15">
    <location>
        <position position="212"/>
    </location>
    <ligand>
        <name>pyruvate</name>
        <dbReference type="ChEBI" id="CHEBI:15361"/>
    </ligand>
</feature>